<sequence>MASESGISPPPLHPLVQPLAFLLGTWRGEGEGGFPTIQAFNYGEQIQLSHWGKPVIGYTQKTWKASSGEPMHAESGYWRPKPDGSIEVIIAQSTCLAEVQKGTFDEQSKTVSLKSAMIGNATKVNEIWRNFEVSNDELMYTVSMATSSHALQPHLRATLKKL</sequence>
<protein>
    <submittedName>
        <fullName evidence="1">Uncharacterized protein</fullName>
    </submittedName>
</protein>
<gene>
    <name evidence="1" type="ORF">O6H91_21G057400</name>
</gene>
<organism evidence="1 2">
    <name type="scientific">Diphasiastrum complanatum</name>
    <name type="common">Issler's clubmoss</name>
    <name type="synonym">Lycopodium complanatum</name>
    <dbReference type="NCBI Taxonomy" id="34168"/>
    <lineage>
        <taxon>Eukaryota</taxon>
        <taxon>Viridiplantae</taxon>
        <taxon>Streptophyta</taxon>
        <taxon>Embryophyta</taxon>
        <taxon>Tracheophyta</taxon>
        <taxon>Lycopodiopsida</taxon>
        <taxon>Lycopodiales</taxon>
        <taxon>Lycopodiaceae</taxon>
        <taxon>Lycopodioideae</taxon>
        <taxon>Diphasiastrum</taxon>
    </lineage>
</organism>
<keyword evidence="2" id="KW-1185">Reference proteome</keyword>
<accession>A0ACC2AKR7</accession>
<dbReference type="EMBL" id="CM055112">
    <property type="protein sequence ID" value="KAJ7518160.1"/>
    <property type="molecule type" value="Genomic_DNA"/>
</dbReference>
<name>A0ACC2AKR7_DIPCM</name>
<dbReference type="Proteomes" id="UP001162992">
    <property type="component" value="Chromosome 21"/>
</dbReference>
<evidence type="ECO:0000313" key="1">
    <source>
        <dbReference type="EMBL" id="KAJ7518160.1"/>
    </source>
</evidence>
<reference evidence="2" key="1">
    <citation type="journal article" date="2024" name="Proc. Natl. Acad. Sci. U.S.A.">
        <title>Extraordinary preservation of gene collinearity over three hundred million years revealed in homosporous lycophytes.</title>
        <authorList>
            <person name="Li C."/>
            <person name="Wickell D."/>
            <person name="Kuo L.Y."/>
            <person name="Chen X."/>
            <person name="Nie B."/>
            <person name="Liao X."/>
            <person name="Peng D."/>
            <person name="Ji J."/>
            <person name="Jenkins J."/>
            <person name="Williams M."/>
            <person name="Shu S."/>
            <person name="Plott C."/>
            <person name="Barry K."/>
            <person name="Rajasekar S."/>
            <person name="Grimwood J."/>
            <person name="Han X."/>
            <person name="Sun S."/>
            <person name="Hou Z."/>
            <person name="He W."/>
            <person name="Dai G."/>
            <person name="Sun C."/>
            <person name="Schmutz J."/>
            <person name="Leebens-Mack J.H."/>
            <person name="Li F.W."/>
            <person name="Wang L."/>
        </authorList>
    </citation>
    <scope>NUCLEOTIDE SEQUENCE [LARGE SCALE GENOMIC DNA]</scope>
    <source>
        <strain evidence="2">cv. PW_Plant_1</strain>
    </source>
</reference>
<proteinExistence type="predicted"/>
<comment type="caution">
    <text evidence="1">The sequence shown here is derived from an EMBL/GenBank/DDBJ whole genome shotgun (WGS) entry which is preliminary data.</text>
</comment>
<evidence type="ECO:0000313" key="2">
    <source>
        <dbReference type="Proteomes" id="UP001162992"/>
    </source>
</evidence>